<dbReference type="GO" id="GO:0050660">
    <property type="term" value="F:flavin adenine dinucleotide binding"/>
    <property type="evidence" value="ECO:0007669"/>
    <property type="project" value="InterPro"/>
</dbReference>
<dbReference type="NCBIfam" id="NF002550">
    <property type="entry name" value="PRK02106.1"/>
    <property type="match status" value="1"/>
</dbReference>
<dbReference type="SUPFAM" id="SSF51905">
    <property type="entry name" value="FAD/NAD(P)-binding domain"/>
    <property type="match status" value="1"/>
</dbReference>
<feature type="binding site" evidence="7">
    <location>
        <position position="227"/>
    </location>
    <ligand>
        <name>FAD</name>
        <dbReference type="ChEBI" id="CHEBI:57692"/>
    </ligand>
</feature>
<dbReference type="PANTHER" id="PTHR11552">
    <property type="entry name" value="GLUCOSE-METHANOL-CHOLINE GMC OXIDOREDUCTASE"/>
    <property type="match status" value="1"/>
</dbReference>
<dbReference type="InterPro" id="IPR036188">
    <property type="entry name" value="FAD/NAD-bd_sf"/>
</dbReference>
<comment type="cofactor">
    <cofactor evidence="1 7">
        <name>FAD</name>
        <dbReference type="ChEBI" id="CHEBI:57692"/>
    </cofactor>
</comment>
<evidence type="ECO:0000313" key="13">
    <source>
        <dbReference type="EMBL" id="OIJ26786.1"/>
    </source>
</evidence>
<organism evidence="13 14">
    <name type="scientific">Nocardioides luteus</name>
    <dbReference type="NCBI Taxonomy" id="1844"/>
    <lineage>
        <taxon>Bacteria</taxon>
        <taxon>Bacillati</taxon>
        <taxon>Actinomycetota</taxon>
        <taxon>Actinomycetes</taxon>
        <taxon>Propionibacteriales</taxon>
        <taxon>Nocardioidaceae</taxon>
        <taxon>Nocardioides</taxon>
    </lineage>
</organism>
<evidence type="ECO:0000256" key="4">
    <source>
        <dbReference type="ARBA" id="ARBA00022827"/>
    </source>
</evidence>
<evidence type="ECO:0000256" key="10">
    <source>
        <dbReference type="SAM" id="MobiDB-lite"/>
    </source>
</evidence>
<dbReference type="PANTHER" id="PTHR11552:SF147">
    <property type="entry name" value="CHOLINE DEHYDROGENASE, MITOCHONDRIAL"/>
    <property type="match status" value="1"/>
</dbReference>
<dbReference type="EMBL" id="JZDQ02000013">
    <property type="protein sequence ID" value="OIJ26786.1"/>
    <property type="molecule type" value="Genomic_DNA"/>
</dbReference>
<name>A0A1J4N5H7_9ACTN</name>
<feature type="domain" description="Glucose-methanol-choline oxidoreductase N-terminal" evidence="12">
    <location>
        <begin position="269"/>
        <end position="283"/>
    </location>
</feature>
<feature type="binding site" evidence="7">
    <location>
        <position position="86"/>
    </location>
    <ligand>
        <name>FAD</name>
        <dbReference type="ChEBI" id="CHEBI:57692"/>
    </ligand>
</feature>
<dbReference type="Gene3D" id="3.30.560.10">
    <property type="entry name" value="Glucose Oxidase, domain 3"/>
    <property type="match status" value="1"/>
</dbReference>
<dbReference type="GO" id="GO:0016020">
    <property type="term" value="C:membrane"/>
    <property type="evidence" value="ECO:0007669"/>
    <property type="project" value="TreeGrafter"/>
</dbReference>
<keyword evidence="4 7" id="KW-0274">FAD</keyword>
<dbReference type="RefSeq" id="WP_045548897.1">
    <property type="nucleotide sequence ID" value="NZ_JZDQ02000013.1"/>
</dbReference>
<dbReference type="Pfam" id="PF05199">
    <property type="entry name" value="GMC_oxred_C"/>
    <property type="match status" value="1"/>
</dbReference>
<dbReference type="InterPro" id="IPR011533">
    <property type="entry name" value="BetA"/>
</dbReference>
<dbReference type="GO" id="GO:0019285">
    <property type="term" value="P:glycine betaine biosynthetic process from choline"/>
    <property type="evidence" value="ECO:0007669"/>
    <property type="project" value="UniProtKB-UniRule"/>
</dbReference>
<dbReference type="STRING" id="1844.UG56_011140"/>
<comment type="pathway">
    <text evidence="9">Amine and polyamine biosynthesis; betaine biosynthesis via choline pathway; betaine aldehyde from choline (cytochrome c reductase route): step 1/1.</text>
</comment>
<evidence type="ECO:0000256" key="9">
    <source>
        <dbReference type="RuleBase" id="RU003969"/>
    </source>
</evidence>
<feature type="domain" description="Glucose-methanol-choline oxidoreductase N-terminal" evidence="11">
    <location>
        <begin position="84"/>
        <end position="107"/>
    </location>
</feature>
<evidence type="ECO:0000256" key="8">
    <source>
        <dbReference type="RuleBase" id="RU003968"/>
    </source>
</evidence>
<proteinExistence type="inferred from homology"/>
<comment type="caution">
    <text evidence="13">The sequence shown here is derived from an EMBL/GenBank/DDBJ whole genome shotgun (WGS) entry which is preliminary data.</text>
</comment>
<evidence type="ECO:0000256" key="7">
    <source>
        <dbReference type="PIRSR" id="PIRSR000137-2"/>
    </source>
</evidence>
<keyword evidence="3 8" id="KW-0285">Flavoprotein</keyword>
<dbReference type="Gene3D" id="3.50.50.60">
    <property type="entry name" value="FAD/NAD(P)-binding domain"/>
    <property type="match status" value="1"/>
</dbReference>
<dbReference type="Proteomes" id="UP000033772">
    <property type="component" value="Unassembled WGS sequence"/>
</dbReference>
<evidence type="ECO:0000256" key="1">
    <source>
        <dbReference type="ARBA" id="ARBA00001974"/>
    </source>
</evidence>
<keyword evidence="5" id="KW-0560">Oxidoreductase</keyword>
<gene>
    <name evidence="13" type="ORF">UG56_011140</name>
</gene>
<evidence type="ECO:0000259" key="11">
    <source>
        <dbReference type="PROSITE" id="PS00623"/>
    </source>
</evidence>
<dbReference type="NCBIfam" id="TIGR01810">
    <property type="entry name" value="betA"/>
    <property type="match status" value="1"/>
</dbReference>
<dbReference type="GO" id="GO:0008812">
    <property type="term" value="F:choline dehydrogenase activity"/>
    <property type="evidence" value="ECO:0007669"/>
    <property type="project" value="UniProtKB-UniRule"/>
</dbReference>
<dbReference type="InterPro" id="IPR007867">
    <property type="entry name" value="GMC_OxRtase_C"/>
</dbReference>
<dbReference type="EC" id="1.1.99.1" evidence="6 9"/>
<comment type="similarity">
    <text evidence="2 8">Belongs to the GMC oxidoreductase family.</text>
</comment>
<dbReference type="PROSITE" id="PS00623">
    <property type="entry name" value="GMC_OXRED_1"/>
    <property type="match status" value="1"/>
</dbReference>
<dbReference type="InterPro" id="IPR012132">
    <property type="entry name" value="GMC_OxRdtase"/>
</dbReference>
<dbReference type="Pfam" id="PF00732">
    <property type="entry name" value="GMC_oxred_N"/>
    <property type="match status" value="1"/>
</dbReference>
<reference evidence="13" key="1">
    <citation type="submission" date="2016-10" db="EMBL/GenBank/DDBJ databases">
        <title>Draft Genome Sequence of Nocardioides luteus Strain BAFB, an Alkane-Degrading Bacterium Isolated from JP-7 Polluted Soil.</title>
        <authorList>
            <person name="Brown L."/>
            <person name="Ruiz O.N."/>
            <person name="Gunasekera T."/>
        </authorList>
    </citation>
    <scope>NUCLEOTIDE SEQUENCE [LARGE SCALE GENOMIC DNA]</scope>
    <source>
        <strain evidence="13">BAFB</strain>
    </source>
</reference>
<comment type="catalytic activity">
    <reaction evidence="9">
        <text>choline + A = betaine aldehyde + AH2</text>
        <dbReference type="Rhea" id="RHEA:17433"/>
        <dbReference type="ChEBI" id="CHEBI:13193"/>
        <dbReference type="ChEBI" id="CHEBI:15354"/>
        <dbReference type="ChEBI" id="CHEBI:15710"/>
        <dbReference type="ChEBI" id="CHEBI:17499"/>
        <dbReference type="EC" id="1.1.99.1"/>
    </reaction>
</comment>
<dbReference type="AlphaFoldDB" id="A0A1J4N5H7"/>
<evidence type="ECO:0000313" key="14">
    <source>
        <dbReference type="Proteomes" id="UP000033772"/>
    </source>
</evidence>
<accession>A0A1J4N5H7</accession>
<feature type="region of interest" description="Disordered" evidence="10">
    <location>
        <begin position="556"/>
        <end position="576"/>
    </location>
</feature>
<dbReference type="SUPFAM" id="SSF54373">
    <property type="entry name" value="FAD-linked reductases, C-terminal domain"/>
    <property type="match status" value="1"/>
</dbReference>
<dbReference type="PROSITE" id="PS00624">
    <property type="entry name" value="GMC_OXRED_2"/>
    <property type="match status" value="1"/>
</dbReference>
<evidence type="ECO:0000256" key="2">
    <source>
        <dbReference type="ARBA" id="ARBA00010790"/>
    </source>
</evidence>
<protein>
    <recommendedName>
        <fullName evidence="6 9">Choline dehydrogenase</fullName>
        <ecNumber evidence="6 9">1.1.99.1</ecNumber>
    </recommendedName>
</protein>
<dbReference type="UniPathway" id="UPA00529">
    <property type="reaction ID" value="UER00385"/>
</dbReference>
<evidence type="ECO:0000256" key="6">
    <source>
        <dbReference type="NCBIfam" id="TIGR01810"/>
    </source>
</evidence>
<dbReference type="PIRSF" id="PIRSF000137">
    <property type="entry name" value="Alcohol_oxidase"/>
    <property type="match status" value="1"/>
</dbReference>
<keyword evidence="14" id="KW-1185">Reference proteome</keyword>
<dbReference type="InterPro" id="IPR000172">
    <property type="entry name" value="GMC_OxRdtase_N"/>
</dbReference>
<evidence type="ECO:0000256" key="3">
    <source>
        <dbReference type="ARBA" id="ARBA00022630"/>
    </source>
</evidence>
<sequence length="576" mass="63883">MDKQYDYVIVGGGSAGSALAARLSEDPAHRVLVLEAGHSDYKIDPFVHMPAALPFPIGSKLYDWKYETDPEPHMGGRKVYHARGKVLGGSSSINGMIFQRGNPLDYERWASDPGMETWDYAHCLPYFKRMESRHLADGSSGADDWRGGDGPLHLERGKCENPLFGAFFEAVQEAGYPLTDDVNGYRQEGFAPFDRNVKRGRRWSAARAYLHPAKKRPNLTVQTFAFVEKILFDTTGETPRATGVEYTRGVGRAARRHTVHAGEVILCGGAINTPQLLQLSGIGDRELLAEHDIPLVHHLPGVGANLQDHLEVYIQYASKEPVSIAPGLAWHQRPKIAFQWLFQRKGLGATNHFEGGGFCRSNEDVDYPNLMFHFLPIAIRYDGSSPTEGHGYQVHIGPMYADTRGWVRIRSKDPRVHPSMQFNYLSTPTDRKEWVEAIRVARNILNQPAFAKYNDGEISPGPSVETDEEILEWVRKDAETALHPSCTAAMGTGEMAVTDPLTMKVHGTDGLRVCDASVFPYVTNGNIYAPVMMVAEKTADLILGKTPLPPSEVPFYNYREGSPLDPEPAVRTGEPA</sequence>
<evidence type="ECO:0000256" key="5">
    <source>
        <dbReference type="ARBA" id="ARBA00023002"/>
    </source>
</evidence>
<dbReference type="OrthoDB" id="9785276at2"/>
<evidence type="ECO:0000259" key="12">
    <source>
        <dbReference type="PROSITE" id="PS00624"/>
    </source>
</evidence>